<organism evidence="1 2">
    <name type="scientific">[Clostridium] methylpentosum DSM 5476</name>
    <dbReference type="NCBI Taxonomy" id="537013"/>
    <lineage>
        <taxon>Bacteria</taxon>
        <taxon>Bacillati</taxon>
        <taxon>Bacillota</taxon>
        <taxon>Clostridia</taxon>
        <taxon>Eubacteriales</taxon>
        <taxon>Oscillospiraceae</taxon>
        <taxon>Oscillospiraceae incertae sedis</taxon>
    </lineage>
</organism>
<dbReference type="STRING" id="537013.CLOSTMETH_03868"/>
<keyword evidence="2" id="KW-1185">Reference proteome</keyword>
<dbReference type="EMBL" id="ACEC01000136">
    <property type="protein sequence ID" value="EEG28487.1"/>
    <property type="molecule type" value="Genomic_DNA"/>
</dbReference>
<evidence type="ECO:0000313" key="1">
    <source>
        <dbReference type="EMBL" id="EEG28487.1"/>
    </source>
</evidence>
<protein>
    <submittedName>
        <fullName evidence="1">Uncharacterized protein</fullName>
    </submittedName>
</protein>
<comment type="caution">
    <text evidence="1">The sequence shown here is derived from an EMBL/GenBank/DDBJ whole genome shotgun (WGS) entry which is preliminary data.</text>
</comment>
<reference evidence="1 2" key="2">
    <citation type="submission" date="2009-02" db="EMBL/GenBank/DDBJ databases">
        <title>Draft genome sequence of Clostridium methylpentosum (DSM 5476).</title>
        <authorList>
            <person name="Sudarsanam P."/>
            <person name="Ley R."/>
            <person name="Guruge J."/>
            <person name="Turnbaugh P.J."/>
            <person name="Mahowald M."/>
            <person name="Liep D."/>
            <person name="Gordon J."/>
        </authorList>
    </citation>
    <scope>NUCLEOTIDE SEQUENCE [LARGE SCALE GENOMIC DNA]</scope>
    <source>
        <strain evidence="1 2">DSM 5476</strain>
    </source>
</reference>
<dbReference type="Proteomes" id="UP000003340">
    <property type="component" value="Unassembled WGS sequence"/>
</dbReference>
<dbReference type="AlphaFoldDB" id="C0EJ22"/>
<evidence type="ECO:0000313" key="2">
    <source>
        <dbReference type="Proteomes" id="UP000003340"/>
    </source>
</evidence>
<proteinExistence type="predicted"/>
<name>C0EJ22_9FIRM</name>
<accession>C0EJ22</accession>
<reference evidence="1 2" key="1">
    <citation type="submission" date="2009-01" db="EMBL/GenBank/DDBJ databases">
        <authorList>
            <person name="Fulton L."/>
            <person name="Clifton S."/>
            <person name="Fulton B."/>
            <person name="Xu J."/>
            <person name="Minx P."/>
            <person name="Pepin K.H."/>
            <person name="Johnson M."/>
            <person name="Bhonagiri V."/>
            <person name="Nash W.E."/>
            <person name="Mardis E.R."/>
            <person name="Wilson R.K."/>
        </authorList>
    </citation>
    <scope>NUCLEOTIDE SEQUENCE [LARGE SCALE GENOMIC DNA]</scope>
    <source>
        <strain evidence="1 2">DSM 5476</strain>
    </source>
</reference>
<gene>
    <name evidence="1" type="ORF">CLOSTMETH_03868</name>
</gene>
<dbReference type="HOGENOM" id="CLU_3078452_0_0_9"/>
<sequence>MLLVIGFSHPFRSPDKWGLHFHQHIRFGHASFQLPFPVAQCFQNPLFSYRFS</sequence>